<reference evidence="1 2" key="1">
    <citation type="submission" date="2019-09" db="EMBL/GenBank/DDBJ databases">
        <title>A chromosome-level genome assembly of the Chinese tupelo Nyssa sinensis.</title>
        <authorList>
            <person name="Yang X."/>
            <person name="Kang M."/>
            <person name="Yang Y."/>
            <person name="Xiong H."/>
            <person name="Wang M."/>
            <person name="Zhang Z."/>
            <person name="Wang Z."/>
            <person name="Wu H."/>
            <person name="Ma T."/>
            <person name="Liu J."/>
            <person name="Xi Z."/>
        </authorList>
    </citation>
    <scope>NUCLEOTIDE SEQUENCE [LARGE SCALE GENOMIC DNA]</scope>
    <source>
        <strain evidence="1">J267</strain>
        <tissue evidence="1">Leaf</tissue>
    </source>
</reference>
<dbReference type="Pfam" id="PF21230">
    <property type="entry name" value="Nakanori"/>
    <property type="match status" value="1"/>
</dbReference>
<evidence type="ECO:0008006" key="3">
    <source>
        <dbReference type="Google" id="ProtNLM"/>
    </source>
</evidence>
<dbReference type="Proteomes" id="UP000325577">
    <property type="component" value="Linkage Group LG16"/>
</dbReference>
<protein>
    <recommendedName>
        <fullName evidence="3">23 kDa jasmonate-induced protein-like</fullName>
    </recommendedName>
</protein>
<dbReference type="OrthoDB" id="2617878at2759"/>
<name>A0A5J5B588_9ASTE</name>
<dbReference type="InterPro" id="IPR049065">
    <property type="entry name" value="Nakanori"/>
</dbReference>
<dbReference type="EMBL" id="CM018039">
    <property type="protein sequence ID" value="KAA8536977.1"/>
    <property type="molecule type" value="Genomic_DNA"/>
</dbReference>
<proteinExistence type="predicted"/>
<organism evidence="1 2">
    <name type="scientific">Nyssa sinensis</name>
    <dbReference type="NCBI Taxonomy" id="561372"/>
    <lineage>
        <taxon>Eukaryota</taxon>
        <taxon>Viridiplantae</taxon>
        <taxon>Streptophyta</taxon>
        <taxon>Embryophyta</taxon>
        <taxon>Tracheophyta</taxon>
        <taxon>Spermatophyta</taxon>
        <taxon>Magnoliopsida</taxon>
        <taxon>eudicotyledons</taxon>
        <taxon>Gunneridae</taxon>
        <taxon>Pentapetalae</taxon>
        <taxon>asterids</taxon>
        <taxon>Cornales</taxon>
        <taxon>Nyssaceae</taxon>
        <taxon>Nyssa</taxon>
    </lineage>
</organism>
<gene>
    <name evidence="1" type="ORF">F0562_029455</name>
</gene>
<evidence type="ECO:0000313" key="2">
    <source>
        <dbReference type="Proteomes" id="UP000325577"/>
    </source>
</evidence>
<dbReference type="AlphaFoldDB" id="A0A5J5B588"/>
<evidence type="ECO:0000313" key="1">
    <source>
        <dbReference type="EMBL" id="KAA8536977.1"/>
    </source>
</evidence>
<sequence>MPEYLRKQKNRLERARVALNMKNTEKKDVNARQYVENLNKSWGAGVSTLCLIYNATGDTVRFVTSRDWQGHSGPSPPPQLIANGQWGGFLHVNNSRYGHIESSAAVVYRGKNENGIYCDWMLAWSNPMDRTFGNYKAYTEIGEANHFGDVWGTVSNLLTNSGVHRSDIRNGCLSTVITGCDTSPIFEGILTLENA</sequence>
<dbReference type="PANTHER" id="PTHR36482:SF5">
    <property type="entry name" value="23 KDA JASMONATE-INDUCED PROTEIN-LIKE"/>
    <property type="match status" value="1"/>
</dbReference>
<dbReference type="PANTHER" id="PTHR36482">
    <property type="entry name" value="OSJNBA0024J22.15 PROTEIN"/>
    <property type="match status" value="1"/>
</dbReference>
<keyword evidence="2" id="KW-1185">Reference proteome</keyword>
<dbReference type="InterPro" id="IPR053085">
    <property type="entry name" value="Jasmonate-induced_protein"/>
</dbReference>
<accession>A0A5J5B588</accession>